<protein>
    <submittedName>
        <fullName evidence="3">HNH endonuclease</fullName>
    </submittedName>
</protein>
<keyword evidence="3" id="KW-0540">Nuclease</keyword>
<keyword evidence="4" id="KW-1185">Reference proteome</keyword>
<accession>A0ABU4RQH0</accession>
<evidence type="ECO:0000256" key="1">
    <source>
        <dbReference type="SAM" id="MobiDB-lite"/>
    </source>
</evidence>
<dbReference type="RefSeq" id="WP_319844556.1">
    <property type="nucleotide sequence ID" value="NZ_JAXAFJ010000005.1"/>
</dbReference>
<dbReference type="Gene3D" id="1.10.30.50">
    <property type="match status" value="1"/>
</dbReference>
<feature type="domain" description="HNH nuclease" evidence="2">
    <location>
        <begin position="53"/>
        <end position="103"/>
    </location>
</feature>
<gene>
    <name evidence="3" type="ORF">SCD90_10150</name>
</gene>
<feature type="compositionally biased region" description="Basic and acidic residues" evidence="1">
    <location>
        <begin position="106"/>
        <end position="127"/>
    </location>
</feature>
<keyword evidence="3" id="KW-0378">Hydrolase</keyword>
<feature type="region of interest" description="Disordered" evidence="1">
    <location>
        <begin position="103"/>
        <end position="127"/>
    </location>
</feature>
<keyword evidence="3" id="KW-0255">Endonuclease</keyword>
<sequence length="127" mass="14715">MPIRAPRLCLCGKVVASGTRCECQLKRDTERKARFDAKRPSSRERGYDSKWQRERAAYLQAHPVCVRCPEPSKVVDHITPHRGDLKLFWRRSNWQPLCVSCHSRAKQSEERRAGPMTRPDRSPETTA</sequence>
<dbReference type="EMBL" id="JAXAFJ010000005">
    <property type="protein sequence ID" value="MDX6806428.1"/>
    <property type="molecule type" value="Genomic_DNA"/>
</dbReference>
<dbReference type="InterPro" id="IPR002711">
    <property type="entry name" value="HNH"/>
</dbReference>
<evidence type="ECO:0000313" key="4">
    <source>
        <dbReference type="Proteomes" id="UP001274321"/>
    </source>
</evidence>
<dbReference type="SMART" id="SM00507">
    <property type="entry name" value="HNHc"/>
    <property type="match status" value="1"/>
</dbReference>
<comment type="caution">
    <text evidence="3">The sequence shown here is derived from an EMBL/GenBank/DDBJ whole genome shotgun (WGS) entry which is preliminary data.</text>
</comment>
<dbReference type="GO" id="GO:0004519">
    <property type="term" value="F:endonuclease activity"/>
    <property type="evidence" value="ECO:0007669"/>
    <property type="project" value="UniProtKB-KW"/>
</dbReference>
<dbReference type="Proteomes" id="UP001274321">
    <property type="component" value="Unassembled WGS sequence"/>
</dbReference>
<proteinExistence type="predicted"/>
<name>A0ABU4RQH0_9HYPH</name>
<evidence type="ECO:0000313" key="3">
    <source>
        <dbReference type="EMBL" id="MDX6806428.1"/>
    </source>
</evidence>
<dbReference type="CDD" id="cd00085">
    <property type="entry name" value="HNHc"/>
    <property type="match status" value="1"/>
</dbReference>
<reference evidence="3 4" key="1">
    <citation type="submission" date="2023-11" db="EMBL/GenBank/DDBJ databases">
        <authorList>
            <person name="Bao R."/>
        </authorList>
    </citation>
    <scope>NUCLEOTIDE SEQUENCE [LARGE SCALE GENOMIC DNA]</scope>
    <source>
        <strain evidence="3 4">PJ23</strain>
    </source>
</reference>
<evidence type="ECO:0000259" key="2">
    <source>
        <dbReference type="SMART" id="SM00507"/>
    </source>
</evidence>
<organism evidence="3 4">
    <name type="scientific">Terrihabitans rhizophilus</name>
    <dbReference type="NCBI Taxonomy" id="3092662"/>
    <lineage>
        <taxon>Bacteria</taxon>
        <taxon>Pseudomonadati</taxon>
        <taxon>Pseudomonadota</taxon>
        <taxon>Alphaproteobacteria</taxon>
        <taxon>Hyphomicrobiales</taxon>
        <taxon>Terrihabitans</taxon>
    </lineage>
</organism>
<dbReference type="InterPro" id="IPR003615">
    <property type="entry name" value="HNH_nuc"/>
</dbReference>
<dbReference type="Pfam" id="PF01844">
    <property type="entry name" value="HNH"/>
    <property type="match status" value="1"/>
</dbReference>